<dbReference type="Gene3D" id="1.10.1280.10">
    <property type="entry name" value="Di-copper center containing domain from catechol oxidase"/>
    <property type="match status" value="1"/>
</dbReference>
<dbReference type="RefSeq" id="WP_118922327.1">
    <property type="nucleotide sequence ID" value="NZ_QXGH01000009.1"/>
</dbReference>
<keyword evidence="3" id="KW-0479">Metal-binding</keyword>
<dbReference type="InterPro" id="IPR050316">
    <property type="entry name" value="Tyrosinase/Hemocyanin"/>
</dbReference>
<evidence type="ECO:0000256" key="4">
    <source>
        <dbReference type="ARBA" id="ARBA00023008"/>
    </source>
</evidence>
<dbReference type="EMBL" id="QXGH01000009">
    <property type="protein sequence ID" value="RHW28765.1"/>
    <property type="molecule type" value="Genomic_DNA"/>
</dbReference>
<dbReference type="Pfam" id="PF00264">
    <property type="entry name" value="Tyrosinase"/>
    <property type="match status" value="1"/>
</dbReference>
<dbReference type="SUPFAM" id="SSF48056">
    <property type="entry name" value="Di-copper centre-containing domain"/>
    <property type="match status" value="1"/>
</dbReference>
<accession>A0A417Y855</accession>
<feature type="domain" description="VWFA" evidence="6">
    <location>
        <begin position="338"/>
        <end position="546"/>
    </location>
</feature>
<dbReference type="InterPro" id="IPR036465">
    <property type="entry name" value="vWFA_dom_sf"/>
</dbReference>
<dbReference type="InterPro" id="IPR002227">
    <property type="entry name" value="Tyrosinase_Cu-bd"/>
</dbReference>
<dbReference type="Gene3D" id="3.40.50.410">
    <property type="entry name" value="von Willebrand factor, type A domain"/>
    <property type="match status" value="1"/>
</dbReference>
<dbReference type="PANTHER" id="PTHR11474">
    <property type="entry name" value="TYROSINASE FAMILY MEMBER"/>
    <property type="match status" value="1"/>
</dbReference>
<feature type="region of interest" description="Disordered" evidence="5">
    <location>
        <begin position="876"/>
        <end position="903"/>
    </location>
</feature>
<dbReference type="InterPro" id="IPR008922">
    <property type="entry name" value="Di-copper_centre_dom_sf"/>
</dbReference>
<dbReference type="PRINTS" id="PR00092">
    <property type="entry name" value="TYROSINASE"/>
</dbReference>
<reference evidence="7 8" key="1">
    <citation type="submission" date="2018-09" db="EMBL/GenBank/DDBJ databases">
        <title>Genome sequencing of Nocardioides immobilis CCTCC AB 2017083 for comparison to Nocardioides silvaticus.</title>
        <authorList>
            <person name="Li C."/>
            <person name="Wang G."/>
        </authorList>
    </citation>
    <scope>NUCLEOTIDE SEQUENCE [LARGE SCALE GENOMIC DNA]</scope>
    <source>
        <strain evidence="7 8">CCTCC AB 2017083</strain>
    </source>
</reference>
<dbReference type="AlphaFoldDB" id="A0A417Y855"/>
<evidence type="ECO:0000313" key="7">
    <source>
        <dbReference type="EMBL" id="RHW28765.1"/>
    </source>
</evidence>
<dbReference type="Proteomes" id="UP000283644">
    <property type="component" value="Unassembled WGS sequence"/>
</dbReference>
<evidence type="ECO:0000256" key="3">
    <source>
        <dbReference type="ARBA" id="ARBA00022723"/>
    </source>
</evidence>
<name>A0A417Y855_9ACTN</name>
<dbReference type="SUPFAM" id="SSF53300">
    <property type="entry name" value="vWA-like"/>
    <property type="match status" value="1"/>
</dbReference>
<evidence type="ECO:0000256" key="5">
    <source>
        <dbReference type="SAM" id="MobiDB-lite"/>
    </source>
</evidence>
<comment type="similarity">
    <text evidence="2">Belongs to the tyrosinase family.</text>
</comment>
<dbReference type="PANTHER" id="PTHR11474:SF126">
    <property type="entry name" value="TYROSINASE-LIKE PROTEIN TYR-1-RELATED"/>
    <property type="match status" value="1"/>
</dbReference>
<dbReference type="GO" id="GO:0016491">
    <property type="term" value="F:oxidoreductase activity"/>
    <property type="evidence" value="ECO:0007669"/>
    <property type="project" value="InterPro"/>
</dbReference>
<keyword evidence="8" id="KW-1185">Reference proteome</keyword>
<comment type="cofactor">
    <cofactor evidence="1">
        <name>Cu(2+)</name>
        <dbReference type="ChEBI" id="CHEBI:29036"/>
    </cofactor>
</comment>
<dbReference type="GO" id="GO:0046872">
    <property type="term" value="F:metal ion binding"/>
    <property type="evidence" value="ECO:0007669"/>
    <property type="project" value="UniProtKB-KW"/>
</dbReference>
<dbReference type="PROSITE" id="PS00498">
    <property type="entry name" value="TYROSINASE_2"/>
    <property type="match status" value="1"/>
</dbReference>
<evidence type="ECO:0000259" key="6">
    <source>
        <dbReference type="PROSITE" id="PS50234"/>
    </source>
</evidence>
<comment type="caution">
    <text evidence="7">The sequence shown here is derived from an EMBL/GenBank/DDBJ whole genome shotgun (WGS) entry which is preliminary data.</text>
</comment>
<proteinExistence type="inferred from homology"/>
<dbReference type="PROSITE" id="PS50234">
    <property type="entry name" value="VWFA"/>
    <property type="match status" value="1"/>
</dbReference>
<evidence type="ECO:0000313" key="8">
    <source>
        <dbReference type="Proteomes" id="UP000283644"/>
    </source>
</evidence>
<dbReference type="InterPro" id="IPR002035">
    <property type="entry name" value="VWF_A"/>
</dbReference>
<dbReference type="OrthoDB" id="2874181at2"/>
<keyword evidence="4" id="KW-0186">Copper</keyword>
<sequence>MGVRKNAKFLAAAEREAFVQACVLVRAEIVNPGAPPAEQYSRWDEMTALHRMIQNAFSPLGTGINFGHGGLGSYSFLSWHRYFLLHVERLLQSKVPGVMIPYWDWTDPSPLMTDTFLGPNGDTTGIIRRGYFAATAPGVDANTTPAPSWWPVGLDGWHLPATYDISGGHWVGPLRRRVSTVLGDLPSAVDVRDTLARTTYSAFQRTLENGNGLVSGNQMHNEMHGWIGGSGSAGTGHMSHPDASPHDPLFYLHHCNIDRLWAMWQADGHANEYPTSGGRVSHHRDDLMYPWTGGEPGFGTNLTIGSIAMPDFTALGPQRNVDTLDHRALGYTYDTMPIVGIELDRSGSMAGVTPDPMTTSAPPVTKWVAATRGVSAFLQDCEVARDSGVAYVTAGVRTFRSLAGNAFEPVFAPAPYGLVKGGTPISRSTFDAQVSLLSPGGGTPLADALTDGSAELVEPPAPRVADERRYLSLLTDGMLTSGSPLASIPDGSLAGTVVFAMGFGTGLDVDYPTLAELTTKGDTAGFDQVFHGENAGTIDKFYSNSVARAIGFTPIIDPVLELFEGEHSHFTFAVTSADDALLLTAQGMDFDDESWSYHVIGPDGGTIYGDASHRHHGGTGHGGPRPDAVAARSDGRLTLMVQRDNAARSAWVGTWQVMVGYRDRDMDGMVMVGVGDLILPVAAGPVRGPRWARLLEERAVVGTRRISTDDLRANLAVPTLSTNRSEGSACSVVINVYAQTRLGLELVAGRPVVPAGEKAVFELGGPVGSFTVDAAIGRLVSPVVDLAAGVRDLDLSELGREVRLSEKLRDGELDFGRVLAELEGRHPDLAAVRDEQVKLVTHDGGAPHVHVHGTEVPGAYHLGLYITGRYFPEGAAADEDGHGGHGGHGETAVLPDADASGGEPFTRVVTSSLAVVSP</sequence>
<organism evidence="7 8">
    <name type="scientific">Nocardioides immobilis</name>
    <dbReference type="NCBI Taxonomy" id="2049295"/>
    <lineage>
        <taxon>Bacteria</taxon>
        <taxon>Bacillati</taxon>
        <taxon>Actinomycetota</taxon>
        <taxon>Actinomycetes</taxon>
        <taxon>Propionibacteriales</taxon>
        <taxon>Nocardioidaceae</taxon>
        <taxon>Nocardioides</taxon>
    </lineage>
</organism>
<protein>
    <recommendedName>
        <fullName evidence="6">VWFA domain-containing protein</fullName>
    </recommendedName>
</protein>
<gene>
    <name evidence="7" type="ORF">D0Z08_02630</name>
</gene>
<evidence type="ECO:0000256" key="1">
    <source>
        <dbReference type="ARBA" id="ARBA00001973"/>
    </source>
</evidence>
<evidence type="ECO:0000256" key="2">
    <source>
        <dbReference type="ARBA" id="ARBA00009928"/>
    </source>
</evidence>